<evidence type="ECO:0000313" key="3">
    <source>
        <dbReference type="Proteomes" id="UP000239388"/>
    </source>
</evidence>
<proteinExistence type="predicted"/>
<gene>
    <name evidence="2" type="ORF">C5Y98_24230</name>
</gene>
<dbReference type="Gene3D" id="3.40.50.150">
    <property type="entry name" value="Vaccinia Virus protein VP39"/>
    <property type="match status" value="1"/>
</dbReference>
<comment type="caution">
    <text evidence="2">The sequence shown here is derived from an EMBL/GenBank/DDBJ whole genome shotgun (WGS) entry which is preliminary data.</text>
</comment>
<sequence>MIVDQKSLPEPCEQSLPGSVGQAILALLRDANAKGVIHLGVNSSRVLCALRTESIPCIGLDSQANSAAGIYPLDATKIASQDAINALVAKLPGNGIAYLTTCFDTLQQIDRADVSKVIWNLRNICQETLIVSVPTRPSRDFNAYHATVIPRRTWLKLFEAAGLEEVPCNAFASRHLPADHPDDFASWSLNHWQKLNPYRDYEAGNHHTLVLRKKQNAPVTFEAFDTYARALLGVPTPNKLPLAQGTYVTFLLGHYQEFLLFQPFFDQLPTNQFRVLLRSGVYGTIPSGRVDSIEAYFQRRRIAYQHLTAIDQVNWHPQSQAKDILITAIDSTAVTNHRINAAIVAEARAQGIPTLQLQHGLWPHAEFQEPHTILCDHLLAWSHDFEKPFQLQTESATPDQPPRHSVHYVGCPRFDAYSDLPSIEIADLLGDWAASYEKSVVVATNLHWPLHSQGGEVLPQLFETAREMPETLFLCKLHPVHDFQEETFAEIPSNVMVIDEFVSLYGDLSTPRLIQACDAVVCTLSTVALEGALANKPVAILETGNPNRYEGMTTVPIACLTETVRNLLHHPVTPEQYASFIQHYYNGRTDGSSQTEVARVLDQVAAQAAPSRQGLELAVESLAHEFLQNFEACGRLRHELQQAGMTDHSSGPAAGQTDSEPGKERWRHLRKYLRSLQKRLPTFRSLAAPAPSPAPATPVNVPPQVAEALPASPVTQQTVAPVASSKRLTFGSLQSREEFPELLRQLGLNGLGIELGVAAGAYSDFLLEHSDLRILFSVDRWTDHHNDEEARQAHRLLARHSVRSSVLKMTFDEAIQLFADATFDFIFLDGYAHLGQDGIDTLTTWWHKLKPGGVFAGHDYHPEWPNTIDVVDRFTSLHGLELFTTDEDPSVVEHAYPSWYVHKPS</sequence>
<dbReference type="SUPFAM" id="SSF53756">
    <property type="entry name" value="UDP-Glycosyltransferase/glycogen phosphorylase"/>
    <property type="match status" value="1"/>
</dbReference>
<accession>A0A2S8FAB9</accession>
<dbReference type="EMBL" id="PUIB01000024">
    <property type="protein sequence ID" value="PQO28874.1"/>
    <property type="molecule type" value="Genomic_DNA"/>
</dbReference>
<dbReference type="SUPFAM" id="SSF53335">
    <property type="entry name" value="S-adenosyl-L-methionine-dependent methyltransferases"/>
    <property type="match status" value="1"/>
</dbReference>
<dbReference type="RefSeq" id="WP_105358199.1">
    <property type="nucleotide sequence ID" value="NZ_PUIB01000024.1"/>
</dbReference>
<name>A0A2S8FAB9_9BACT</name>
<dbReference type="Proteomes" id="UP000239388">
    <property type="component" value="Unassembled WGS sequence"/>
</dbReference>
<dbReference type="AlphaFoldDB" id="A0A2S8FAB9"/>
<dbReference type="Pfam" id="PF13578">
    <property type="entry name" value="Methyltransf_24"/>
    <property type="match status" value="1"/>
</dbReference>
<protein>
    <submittedName>
        <fullName evidence="2">Uncharacterized protein</fullName>
    </submittedName>
</protein>
<reference evidence="2 3" key="1">
    <citation type="submission" date="2018-02" db="EMBL/GenBank/DDBJ databases">
        <title>Comparative genomes isolates from brazilian mangrove.</title>
        <authorList>
            <person name="Araujo J.E."/>
            <person name="Taketani R.G."/>
            <person name="Silva M.C.P."/>
            <person name="Loureco M.V."/>
            <person name="Andreote F.D."/>
        </authorList>
    </citation>
    <scope>NUCLEOTIDE SEQUENCE [LARGE SCALE GENOMIC DNA]</scope>
    <source>
        <strain evidence="2 3">NAP PRIS-MGV</strain>
    </source>
</reference>
<evidence type="ECO:0000256" key="1">
    <source>
        <dbReference type="SAM" id="MobiDB-lite"/>
    </source>
</evidence>
<evidence type="ECO:0000313" key="2">
    <source>
        <dbReference type="EMBL" id="PQO28874.1"/>
    </source>
</evidence>
<organism evidence="2 3">
    <name type="scientific">Blastopirellula marina</name>
    <dbReference type="NCBI Taxonomy" id="124"/>
    <lineage>
        <taxon>Bacteria</taxon>
        <taxon>Pseudomonadati</taxon>
        <taxon>Planctomycetota</taxon>
        <taxon>Planctomycetia</taxon>
        <taxon>Pirellulales</taxon>
        <taxon>Pirellulaceae</taxon>
        <taxon>Blastopirellula</taxon>
    </lineage>
</organism>
<feature type="region of interest" description="Disordered" evidence="1">
    <location>
        <begin position="644"/>
        <end position="664"/>
    </location>
</feature>
<dbReference type="InterPro" id="IPR029063">
    <property type="entry name" value="SAM-dependent_MTases_sf"/>
</dbReference>
<dbReference type="OrthoDB" id="292252at2"/>
<dbReference type="CDD" id="cd02440">
    <property type="entry name" value="AdoMet_MTases"/>
    <property type="match status" value="1"/>
</dbReference>